<dbReference type="AlphaFoldDB" id="A0A381QGE7"/>
<protein>
    <submittedName>
        <fullName evidence="1">Uncharacterized protein</fullName>
    </submittedName>
</protein>
<organism evidence="1">
    <name type="scientific">marine metagenome</name>
    <dbReference type="NCBI Taxonomy" id="408172"/>
    <lineage>
        <taxon>unclassified sequences</taxon>
        <taxon>metagenomes</taxon>
        <taxon>ecological metagenomes</taxon>
    </lineage>
</organism>
<reference evidence="1" key="1">
    <citation type="submission" date="2018-05" db="EMBL/GenBank/DDBJ databases">
        <authorList>
            <person name="Lanie J.A."/>
            <person name="Ng W.-L."/>
            <person name="Kazmierczak K.M."/>
            <person name="Andrzejewski T.M."/>
            <person name="Davidsen T.M."/>
            <person name="Wayne K.J."/>
            <person name="Tettelin H."/>
            <person name="Glass J.I."/>
            <person name="Rusch D."/>
            <person name="Podicherti R."/>
            <person name="Tsui H.-C.T."/>
            <person name="Winkler M.E."/>
        </authorList>
    </citation>
    <scope>NUCLEOTIDE SEQUENCE</scope>
</reference>
<name>A0A381QGE7_9ZZZZ</name>
<evidence type="ECO:0000313" key="1">
    <source>
        <dbReference type="EMBL" id="SUZ77137.1"/>
    </source>
</evidence>
<proteinExistence type="predicted"/>
<dbReference type="EMBL" id="UINC01001305">
    <property type="protein sequence ID" value="SUZ77137.1"/>
    <property type="molecule type" value="Genomic_DNA"/>
</dbReference>
<accession>A0A381QGE7</accession>
<sequence>MYADNKDYEDTAQLALWLEIHNLNGISTLLSAMEYITNHDAVVPTLITDDVDRCVIDNMNGSLFNIACVATDMTIAKSSFAGYCHTNIINCQHLNVIIPCVARCGARGYSSSAWWFETSAKQLHVASISANQTNLKYRIMEIGSESDIYHRHVDLICSQEKIDLSDSYEHLGHLMDSARQKKQISSIKFKQRFEKNQNNGLTIDEANYLRLYKIADQILVEATEKSRHNAGE</sequence>
<gene>
    <name evidence="1" type="ORF">METZ01_LOCUS29991</name>
</gene>